<evidence type="ECO:0000313" key="1">
    <source>
        <dbReference type="EMBL" id="RLW06941.1"/>
    </source>
</evidence>
<sequence>MKQTAAFGDSNEEGKEAVRKGIATGRGETALSVQQLPKCRNLRSSHISFSKQHVSSTWDKHQKLKIFGKLLSDRETLCNNL</sequence>
<name>A0A3L8SRA6_CHLGU</name>
<comment type="caution">
    <text evidence="1">The sequence shown here is derived from an EMBL/GenBank/DDBJ whole genome shotgun (WGS) entry which is preliminary data.</text>
</comment>
<dbReference type="Proteomes" id="UP000276834">
    <property type="component" value="Unassembled WGS sequence"/>
</dbReference>
<reference evidence="1 2" key="1">
    <citation type="journal article" date="2018" name="Proc. R. Soc. B">
        <title>A non-coding region near Follistatin controls head colour polymorphism in the Gouldian finch.</title>
        <authorList>
            <person name="Toomey M.B."/>
            <person name="Marques C.I."/>
            <person name="Andrade P."/>
            <person name="Araujo P.M."/>
            <person name="Sabatino S."/>
            <person name="Gazda M.A."/>
            <person name="Afonso S."/>
            <person name="Lopes R.J."/>
            <person name="Corbo J.C."/>
            <person name="Carneiro M."/>
        </authorList>
    </citation>
    <scope>NUCLEOTIDE SEQUENCE [LARGE SCALE GENOMIC DNA]</scope>
    <source>
        <strain evidence="1">Red01</strain>
        <tissue evidence="1">Muscle</tissue>
    </source>
</reference>
<dbReference type="AlphaFoldDB" id="A0A3L8SRA6"/>
<gene>
    <name evidence="1" type="ORF">DV515_00004316</name>
</gene>
<organism evidence="1 2">
    <name type="scientific">Chloebia gouldiae</name>
    <name type="common">Gouldian finch</name>
    <name type="synonym">Erythrura gouldiae</name>
    <dbReference type="NCBI Taxonomy" id="44316"/>
    <lineage>
        <taxon>Eukaryota</taxon>
        <taxon>Metazoa</taxon>
        <taxon>Chordata</taxon>
        <taxon>Craniata</taxon>
        <taxon>Vertebrata</taxon>
        <taxon>Euteleostomi</taxon>
        <taxon>Archelosauria</taxon>
        <taxon>Archosauria</taxon>
        <taxon>Dinosauria</taxon>
        <taxon>Saurischia</taxon>
        <taxon>Theropoda</taxon>
        <taxon>Coelurosauria</taxon>
        <taxon>Aves</taxon>
        <taxon>Neognathae</taxon>
        <taxon>Neoaves</taxon>
        <taxon>Telluraves</taxon>
        <taxon>Australaves</taxon>
        <taxon>Passeriformes</taxon>
        <taxon>Passeroidea</taxon>
        <taxon>Passeridae</taxon>
        <taxon>Chloebia</taxon>
    </lineage>
</organism>
<accession>A0A3L8SRA6</accession>
<keyword evidence="2" id="KW-1185">Reference proteome</keyword>
<dbReference type="EMBL" id="QUSF01000008">
    <property type="protein sequence ID" value="RLW06941.1"/>
    <property type="molecule type" value="Genomic_DNA"/>
</dbReference>
<protein>
    <submittedName>
        <fullName evidence="1">Uncharacterized protein</fullName>
    </submittedName>
</protein>
<proteinExistence type="predicted"/>
<evidence type="ECO:0000313" key="2">
    <source>
        <dbReference type="Proteomes" id="UP000276834"/>
    </source>
</evidence>